<accession>A0AAV7LMS5</accession>
<organism evidence="1 2">
    <name type="scientific">Pleurodeles waltl</name>
    <name type="common">Iberian ribbed newt</name>
    <dbReference type="NCBI Taxonomy" id="8319"/>
    <lineage>
        <taxon>Eukaryota</taxon>
        <taxon>Metazoa</taxon>
        <taxon>Chordata</taxon>
        <taxon>Craniata</taxon>
        <taxon>Vertebrata</taxon>
        <taxon>Euteleostomi</taxon>
        <taxon>Amphibia</taxon>
        <taxon>Batrachia</taxon>
        <taxon>Caudata</taxon>
        <taxon>Salamandroidea</taxon>
        <taxon>Salamandridae</taxon>
        <taxon>Pleurodelinae</taxon>
        <taxon>Pleurodeles</taxon>
    </lineage>
</organism>
<dbReference type="AlphaFoldDB" id="A0AAV7LMS5"/>
<comment type="caution">
    <text evidence="1">The sequence shown here is derived from an EMBL/GenBank/DDBJ whole genome shotgun (WGS) entry which is preliminary data.</text>
</comment>
<sequence length="110" mass="12352">MEAILNQILLELRERKLLHSEAYQKTIKQLEQINSSITQLVSPGGAKDMSIMAARCRNEFVALIDDFKRQGAPAGIVQQSKLKVLYKGQTVDQAQELLRTIKKGEDKKGV</sequence>
<gene>
    <name evidence="1" type="ORF">NDU88_005400</name>
</gene>
<name>A0AAV7LMS5_PLEWA</name>
<dbReference type="EMBL" id="JANPWB010000015">
    <property type="protein sequence ID" value="KAJ1092289.1"/>
    <property type="molecule type" value="Genomic_DNA"/>
</dbReference>
<proteinExistence type="predicted"/>
<dbReference type="Proteomes" id="UP001066276">
    <property type="component" value="Chromosome 11"/>
</dbReference>
<protein>
    <submittedName>
        <fullName evidence="1">Uncharacterized protein</fullName>
    </submittedName>
</protein>
<reference evidence="1" key="1">
    <citation type="journal article" date="2022" name="bioRxiv">
        <title>Sequencing and chromosome-scale assembly of the giantPleurodeles waltlgenome.</title>
        <authorList>
            <person name="Brown T."/>
            <person name="Elewa A."/>
            <person name="Iarovenko S."/>
            <person name="Subramanian E."/>
            <person name="Araus A.J."/>
            <person name="Petzold A."/>
            <person name="Susuki M."/>
            <person name="Suzuki K.-i.T."/>
            <person name="Hayashi T."/>
            <person name="Toyoda A."/>
            <person name="Oliveira C."/>
            <person name="Osipova E."/>
            <person name="Leigh N.D."/>
            <person name="Simon A."/>
            <person name="Yun M.H."/>
        </authorList>
    </citation>
    <scope>NUCLEOTIDE SEQUENCE</scope>
    <source>
        <strain evidence="1">20211129_DDA</strain>
        <tissue evidence="1">Liver</tissue>
    </source>
</reference>
<evidence type="ECO:0000313" key="1">
    <source>
        <dbReference type="EMBL" id="KAJ1092289.1"/>
    </source>
</evidence>
<keyword evidence="2" id="KW-1185">Reference proteome</keyword>
<evidence type="ECO:0000313" key="2">
    <source>
        <dbReference type="Proteomes" id="UP001066276"/>
    </source>
</evidence>